<feature type="domain" description="J" evidence="3">
    <location>
        <begin position="203"/>
        <end position="269"/>
    </location>
</feature>
<dbReference type="CDD" id="cd06257">
    <property type="entry name" value="DnaJ"/>
    <property type="match status" value="1"/>
</dbReference>
<dbReference type="InterPro" id="IPR036869">
    <property type="entry name" value="J_dom_sf"/>
</dbReference>
<dbReference type="Proteomes" id="UP001317963">
    <property type="component" value="Chromosome"/>
</dbReference>
<dbReference type="InterPro" id="IPR029024">
    <property type="entry name" value="TerB-like"/>
</dbReference>
<name>A0ABY6Q3B4_9GAMM</name>
<keyword evidence="2" id="KW-0472">Membrane</keyword>
<protein>
    <submittedName>
        <fullName evidence="4">Co-chaperone DjlA</fullName>
    </submittedName>
</protein>
<dbReference type="Gene3D" id="1.10.287.110">
    <property type="entry name" value="DnaJ domain"/>
    <property type="match status" value="1"/>
</dbReference>
<dbReference type="PRINTS" id="PR00625">
    <property type="entry name" value="JDOMAIN"/>
</dbReference>
<dbReference type="InterPro" id="IPR050817">
    <property type="entry name" value="DjlA_DnaK_co-chaperone"/>
</dbReference>
<dbReference type="SUPFAM" id="SSF46565">
    <property type="entry name" value="Chaperone J-domain"/>
    <property type="match status" value="1"/>
</dbReference>
<proteinExistence type="predicted"/>
<dbReference type="InterPro" id="IPR001623">
    <property type="entry name" value="DnaJ_domain"/>
</dbReference>
<dbReference type="NCBIfam" id="NF006948">
    <property type="entry name" value="PRK09430.1"/>
    <property type="match status" value="1"/>
</dbReference>
<dbReference type="Gene3D" id="1.10.3680.10">
    <property type="entry name" value="TerB-like"/>
    <property type="match status" value="1"/>
</dbReference>
<dbReference type="Pfam" id="PF05099">
    <property type="entry name" value="TerB"/>
    <property type="match status" value="1"/>
</dbReference>
<dbReference type="CDD" id="cd07316">
    <property type="entry name" value="terB_like_DjlA"/>
    <property type="match status" value="1"/>
</dbReference>
<evidence type="ECO:0000256" key="1">
    <source>
        <dbReference type="ARBA" id="ARBA00023186"/>
    </source>
</evidence>
<dbReference type="PROSITE" id="PS50076">
    <property type="entry name" value="DNAJ_2"/>
    <property type="match status" value="1"/>
</dbReference>
<dbReference type="RefSeq" id="WP_279242523.1">
    <property type="nucleotide sequence ID" value="NZ_CP036501.1"/>
</dbReference>
<dbReference type="PANTHER" id="PTHR24074">
    <property type="entry name" value="CO-CHAPERONE PROTEIN DJLA"/>
    <property type="match status" value="1"/>
</dbReference>
<dbReference type="InterPro" id="IPR007791">
    <property type="entry name" value="DjlA_N"/>
</dbReference>
<keyword evidence="1" id="KW-0143">Chaperone</keyword>
<keyword evidence="2" id="KW-0812">Transmembrane</keyword>
<organism evidence="4 5">
    <name type="scientific">Candidatus Paraluminiphilus aquimaris</name>
    <dbReference type="NCBI Taxonomy" id="2518994"/>
    <lineage>
        <taxon>Bacteria</taxon>
        <taxon>Pseudomonadati</taxon>
        <taxon>Pseudomonadota</taxon>
        <taxon>Gammaproteobacteria</taxon>
        <taxon>Cellvibrionales</taxon>
        <taxon>Halieaceae</taxon>
        <taxon>Candidatus Paraluminiphilus</taxon>
    </lineage>
</organism>
<dbReference type="SUPFAM" id="SSF158682">
    <property type="entry name" value="TerB-like"/>
    <property type="match status" value="1"/>
</dbReference>
<evidence type="ECO:0000256" key="2">
    <source>
        <dbReference type="SAM" id="Phobius"/>
    </source>
</evidence>
<sequence>MNVFLGKILGTLIGFSALGVVGGFVGFLVGHLFDSGLLRAIRMTGPDGLHELQQEFFDTTFVMLGYIAKADGRVSETEIAQAEAMFAQLRLTPSQREGAIKRFKRGAEATFDPAPELTRFRRIVALRPNTSQTLMLFLASMALADGRLDRAEKEALSRVARALGISETALQRIVSMVAAQANFGGQRQQQRRQYQPQRSQLAEAYQALGVKPDVDDRELKKAYRRLMSENHPDKLSANGVPKEMVELATERSQNITTAYDLIKQSRGLK</sequence>
<gene>
    <name evidence="4" type="primary">djlA</name>
    <name evidence="4" type="ORF">E0F26_02780</name>
</gene>
<reference evidence="4 5" key="1">
    <citation type="submission" date="2019-02" db="EMBL/GenBank/DDBJ databases">
        <title>Halieaceae_genomes.</title>
        <authorList>
            <person name="Li S.-H."/>
        </authorList>
    </citation>
    <scope>NUCLEOTIDE SEQUENCE [LARGE SCALE GENOMIC DNA]</scope>
    <source>
        <strain evidence="4 5">JH123</strain>
    </source>
</reference>
<dbReference type="EMBL" id="CP036501">
    <property type="protein sequence ID" value="UZP73727.1"/>
    <property type="molecule type" value="Genomic_DNA"/>
</dbReference>
<evidence type="ECO:0000313" key="4">
    <source>
        <dbReference type="EMBL" id="UZP73727.1"/>
    </source>
</evidence>
<keyword evidence="5" id="KW-1185">Reference proteome</keyword>
<dbReference type="SMART" id="SM00271">
    <property type="entry name" value="DnaJ"/>
    <property type="match status" value="1"/>
</dbReference>
<keyword evidence="2" id="KW-1133">Transmembrane helix</keyword>
<evidence type="ECO:0000259" key="3">
    <source>
        <dbReference type="PROSITE" id="PS50076"/>
    </source>
</evidence>
<feature type="transmembrane region" description="Helical" evidence="2">
    <location>
        <begin position="12"/>
        <end position="33"/>
    </location>
</feature>
<evidence type="ECO:0000313" key="5">
    <source>
        <dbReference type="Proteomes" id="UP001317963"/>
    </source>
</evidence>
<accession>A0ABY6Q3B4</accession>
<dbReference type="Pfam" id="PF00226">
    <property type="entry name" value="DnaJ"/>
    <property type="match status" value="1"/>
</dbReference>